<dbReference type="PRINTS" id="PR00111">
    <property type="entry name" value="ABHYDROLASE"/>
</dbReference>
<dbReference type="InterPro" id="IPR029058">
    <property type="entry name" value="AB_hydrolase_fold"/>
</dbReference>
<dbReference type="Proteomes" id="UP001499854">
    <property type="component" value="Unassembled WGS sequence"/>
</dbReference>
<dbReference type="PANTHER" id="PTHR43798:SF33">
    <property type="entry name" value="HYDROLASE, PUTATIVE (AFU_ORTHOLOGUE AFUA_2G14860)-RELATED"/>
    <property type="match status" value="1"/>
</dbReference>
<evidence type="ECO:0000313" key="3">
    <source>
        <dbReference type="Proteomes" id="UP001499854"/>
    </source>
</evidence>
<proteinExistence type="predicted"/>
<dbReference type="PANTHER" id="PTHR43798">
    <property type="entry name" value="MONOACYLGLYCEROL LIPASE"/>
    <property type="match status" value="1"/>
</dbReference>
<dbReference type="InterPro" id="IPR000073">
    <property type="entry name" value="AB_hydrolase_1"/>
</dbReference>
<evidence type="ECO:0000313" key="2">
    <source>
        <dbReference type="EMBL" id="GAA1985799.1"/>
    </source>
</evidence>
<keyword evidence="3" id="KW-1185">Reference proteome</keyword>
<dbReference type="EMBL" id="BAAAQM010000036">
    <property type="protein sequence ID" value="GAA1985799.1"/>
    <property type="molecule type" value="Genomic_DNA"/>
</dbReference>
<comment type="caution">
    <text evidence="2">The sequence shown here is derived from an EMBL/GenBank/DDBJ whole genome shotgun (WGS) entry which is preliminary data.</text>
</comment>
<organism evidence="2 3">
    <name type="scientific">Catenulispora subtropica</name>
    <dbReference type="NCBI Taxonomy" id="450798"/>
    <lineage>
        <taxon>Bacteria</taxon>
        <taxon>Bacillati</taxon>
        <taxon>Actinomycetota</taxon>
        <taxon>Actinomycetes</taxon>
        <taxon>Catenulisporales</taxon>
        <taxon>Catenulisporaceae</taxon>
        <taxon>Catenulispora</taxon>
    </lineage>
</organism>
<gene>
    <name evidence="2" type="ORF">GCM10009838_55230</name>
</gene>
<name>A0ABP5DST1_9ACTN</name>
<dbReference type="Gene3D" id="3.40.50.1820">
    <property type="entry name" value="alpha/beta hydrolase"/>
    <property type="match status" value="1"/>
</dbReference>
<reference evidence="3" key="1">
    <citation type="journal article" date="2019" name="Int. J. Syst. Evol. Microbiol.">
        <title>The Global Catalogue of Microorganisms (GCM) 10K type strain sequencing project: providing services to taxonomists for standard genome sequencing and annotation.</title>
        <authorList>
            <consortium name="The Broad Institute Genomics Platform"/>
            <consortium name="The Broad Institute Genome Sequencing Center for Infectious Disease"/>
            <person name="Wu L."/>
            <person name="Ma J."/>
        </authorList>
    </citation>
    <scope>NUCLEOTIDE SEQUENCE [LARGE SCALE GENOMIC DNA]</scope>
    <source>
        <strain evidence="3">JCM 16013</strain>
    </source>
</reference>
<dbReference type="SUPFAM" id="SSF53474">
    <property type="entry name" value="alpha/beta-Hydrolases"/>
    <property type="match status" value="1"/>
</dbReference>
<evidence type="ECO:0000259" key="1">
    <source>
        <dbReference type="Pfam" id="PF00561"/>
    </source>
</evidence>
<dbReference type="InterPro" id="IPR050266">
    <property type="entry name" value="AB_hydrolase_sf"/>
</dbReference>
<feature type="domain" description="AB hydrolase-1" evidence="1">
    <location>
        <begin position="47"/>
        <end position="161"/>
    </location>
</feature>
<sequence>MGPRPIAKPASSREPDGMRQSVEIGFPLGAGSYAVTRWGGPATVAAPTVIAAHGITANGLAWAPLAEALPEVDFVAPDLRGRGRSRDVGGPYSIAAHADDLVRTLDHLGVERATLLGHSMGGWVAAVAAVRHPERFGGTVLVDGGLGFPLPPDTDLDALLDNLLGPAMAKLRTTYASREEFLAPWRGHPSLVDVYSPAVEAYQARDIIGTEPEVRSACVLEAVRDDAADELRNPEVVGAIHRLPGRAVFLHAERGLLNEPVGLYSPEVVAAAKLEDAGIDVRYVAGTNHYSILLGDRGVTAVAEAVRALL</sequence>
<accession>A0ABP5DST1</accession>
<protein>
    <recommendedName>
        <fullName evidence="1">AB hydrolase-1 domain-containing protein</fullName>
    </recommendedName>
</protein>
<dbReference type="Pfam" id="PF00561">
    <property type="entry name" value="Abhydrolase_1"/>
    <property type="match status" value="1"/>
</dbReference>